<dbReference type="PANTHER" id="PTHR12358:SF54">
    <property type="entry name" value="SPHINGOSINE KINASE RELATED PROTEIN"/>
    <property type="match status" value="1"/>
</dbReference>
<dbReference type="Proteomes" id="UP001161325">
    <property type="component" value="Unassembled WGS sequence"/>
</dbReference>
<evidence type="ECO:0000256" key="4">
    <source>
        <dbReference type="ARBA" id="ARBA00022840"/>
    </source>
</evidence>
<dbReference type="InterPro" id="IPR001206">
    <property type="entry name" value="Diacylglycerol_kinase_cat_dom"/>
</dbReference>
<evidence type="ECO:0000256" key="3">
    <source>
        <dbReference type="ARBA" id="ARBA00022777"/>
    </source>
</evidence>
<dbReference type="EMBL" id="BRXS01000010">
    <property type="protein sequence ID" value="GLC28436.1"/>
    <property type="molecule type" value="Genomic_DNA"/>
</dbReference>
<dbReference type="SUPFAM" id="SSF111331">
    <property type="entry name" value="NAD kinase/diacylglycerol kinase-like"/>
    <property type="match status" value="1"/>
</dbReference>
<evidence type="ECO:0000256" key="2">
    <source>
        <dbReference type="ARBA" id="ARBA00022741"/>
    </source>
</evidence>
<sequence>MSAERGAPRAERSLIRSVLLIVNPAARQAAAREADACEAFVRAGVACTVARTARAGHAAELAVAREAVDAVFTLGGDGTAMEVVGALAHGDTPVGILPGGTGNLMARTLGVPLGVRDAVASLLHGDVARIDLGVVEAEGQAPRRFAFAAGVGIDARMIEETPARWKRRLGVLAYALTAARALIARDRFTVRIVIDGVEELRRDAAAVMIVNFGAVLGDLFHFGPGIRADDGRLDLCLFSPESVGDAVRVSWRLLRKDFRDDRCVVYRAAREFRIETVPQRAAQADGELLGRTPLVARVEPLAATLLVPAS</sequence>
<dbReference type="PROSITE" id="PS50146">
    <property type="entry name" value="DAGK"/>
    <property type="match status" value="1"/>
</dbReference>
<dbReference type="GO" id="GO:0016301">
    <property type="term" value="F:kinase activity"/>
    <property type="evidence" value="ECO:0007669"/>
    <property type="project" value="UniProtKB-KW"/>
</dbReference>
<keyword evidence="7" id="KW-1185">Reference proteome</keyword>
<dbReference type="Gene3D" id="3.40.50.10330">
    <property type="entry name" value="Probable inorganic polyphosphate/atp-NAD kinase, domain 1"/>
    <property type="match status" value="1"/>
</dbReference>
<dbReference type="Pfam" id="PF00781">
    <property type="entry name" value="DAGK_cat"/>
    <property type="match status" value="1"/>
</dbReference>
<protein>
    <submittedName>
        <fullName evidence="6">Bis(5'-nucleosyl)-tetraphosphatase</fullName>
    </submittedName>
</protein>
<accession>A0AA37V928</accession>
<dbReference type="InterPro" id="IPR050187">
    <property type="entry name" value="Lipid_Phosphate_FormReg"/>
</dbReference>
<keyword evidence="1" id="KW-0808">Transferase</keyword>
<feature type="domain" description="DAGKc" evidence="5">
    <location>
        <begin position="13"/>
        <end position="139"/>
    </location>
</feature>
<comment type="caution">
    <text evidence="6">The sequence shown here is derived from an EMBL/GenBank/DDBJ whole genome shotgun (WGS) entry which is preliminary data.</text>
</comment>
<dbReference type="PANTHER" id="PTHR12358">
    <property type="entry name" value="SPHINGOSINE KINASE"/>
    <property type="match status" value="1"/>
</dbReference>
<dbReference type="InterPro" id="IPR016064">
    <property type="entry name" value="NAD/diacylglycerol_kinase_sf"/>
</dbReference>
<evidence type="ECO:0000313" key="7">
    <source>
        <dbReference type="Proteomes" id="UP001161325"/>
    </source>
</evidence>
<organism evidence="6 7">
    <name type="scientific">Roseisolibacter agri</name>
    <dbReference type="NCBI Taxonomy" id="2014610"/>
    <lineage>
        <taxon>Bacteria</taxon>
        <taxon>Pseudomonadati</taxon>
        <taxon>Gemmatimonadota</taxon>
        <taxon>Gemmatimonadia</taxon>
        <taxon>Gemmatimonadales</taxon>
        <taxon>Gemmatimonadaceae</taxon>
        <taxon>Roseisolibacter</taxon>
    </lineage>
</organism>
<reference evidence="6" key="1">
    <citation type="submission" date="2022-08" db="EMBL/GenBank/DDBJ databases">
        <title>Draft genome sequencing of Roseisolibacter agri AW1220.</title>
        <authorList>
            <person name="Tobiishi Y."/>
            <person name="Tonouchi A."/>
        </authorList>
    </citation>
    <scope>NUCLEOTIDE SEQUENCE</scope>
    <source>
        <strain evidence="6">AW1220</strain>
    </source>
</reference>
<dbReference type="Pfam" id="PF19279">
    <property type="entry name" value="YegS_C"/>
    <property type="match status" value="1"/>
</dbReference>
<evidence type="ECO:0000256" key="1">
    <source>
        <dbReference type="ARBA" id="ARBA00022679"/>
    </source>
</evidence>
<keyword evidence="2" id="KW-0547">Nucleotide-binding</keyword>
<dbReference type="RefSeq" id="WP_284352834.1">
    <property type="nucleotide sequence ID" value="NZ_BRXS01000010.1"/>
</dbReference>
<dbReference type="InterPro" id="IPR017438">
    <property type="entry name" value="ATP-NAD_kinase_N"/>
</dbReference>
<evidence type="ECO:0000313" key="6">
    <source>
        <dbReference type="EMBL" id="GLC28436.1"/>
    </source>
</evidence>
<dbReference type="GO" id="GO:0005524">
    <property type="term" value="F:ATP binding"/>
    <property type="evidence" value="ECO:0007669"/>
    <property type="project" value="UniProtKB-KW"/>
</dbReference>
<proteinExistence type="predicted"/>
<dbReference type="InterPro" id="IPR045540">
    <property type="entry name" value="YegS/DAGK_C"/>
</dbReference>
<dbReference type="Gene3D" id="2.60.200.40">
    <property type="match status" value="1"/>
</dbReference>
<keyword evidence="4" id="KW-0067">ATP-binding</keyword>
<dbReference type="AlphaFoldDB" id="A0AA37V928"/>
<keyword evidence="3" id="KW-0418">Kinase</keyword>
<name>A0AA37V928_9BACT</name>
<evidence type="ECO:0000259" key="5">
    <source>
        <dbReference type="PROSITE" id="PS50146"/>
    </source>
</evidence>
<dbReference type="SMART" id="SM00046">
    <property type="entry name" value="DAGKc"/>
    <property type="match status" value="1"/>
</dbReference>
<gene>
    <name evidence="6" type="ORF">rosag_49490</name>
</gene>